<dbReference type="Gene3D" id="1.10.10.10">
    <property type="entry name" value="Winged helix-like DNA-binding domain superfamily/Winged helix DNA-binding domain"/>
    <property type="match status" value="1"/>
</dbReference>
<feature type="domain" description="DnaD N-terminal" evidence="3">
    <location>
        <begin position="20"/>
        <end position="118"/>
    </location>
</feature>
<keyword evidence="5" id="KW-1185">Reference proteome</keyword>
<dbReference type="InterPro" id="IPR053162">
    <property type="entry name" value="DnaD"/>
</dbReference>
<dbReference type="PANTHER" id="PTHR37293:SF6">
    <property type="entry name" value="DNA REPLICATION PROTEIN DNAD"/>
    <property type="match status" value="1"/>
</dbReference>
<sequence length="243" mass="29254">MILKHELFLSILQEGTTPILNHLLSNYKKIGLSDQEMMLIIHILYFQSKGKLFPSISELEQRMALKTEELVRILQRLVKQGYLQIDEMKDETSGILYETYNLTPFYLKIIDHFEREMQMDRIEKKKSEKELKENNLFKVFEQEFGRPLSPMEVELISAWLDQDHYSNEIILYALKEAVFSNKLNFRYIDKILFEWQKKNLKTVEQIKEHTKQFRVNQDQSSTRHTKKNGNEKFEFYNWLENDS</sequence>
<dbReference type="OrthoDB" id="9770238at2"/>
<evidence type="ECO:0000259" key="3">
    <source>
        <dbReference type="Pfam" id="PF21984"/>
    </source>
</evidence>
<dbReference type="Gene3D" id="1.10.10.630">
    <property type="entry name" value="DnaD domain-like"/>
    <property type="match status" value="1"/>
</dbReference>
<organism evidence="4 5">
    <name type="scientific">Tepidibacillus decaturensis</name>
    <dbReference type="NCBI Taxonomy" id="1413211"/>
    <lineage>
        <taxon>Bacteria</taxon>
        <taxon>Bacillati</taxon>
        <taxon>Bacillota</taxon>
        <taxon>Bacilli</taxon>
        <taxon>Bacillales</taxon>
        <taxon>Bacillaceae</taxon>
        <taxon>Tepidibacillus</taxon>
    </lineage>
</organism>
<dbReference type="RefSeq" id="WP_068724305.1">
    <property type="nucleotide sequence ID" value="NZ_LSKU01000001.1"/>
</dbReference>
<dbReference type="AlphaFoldDB" id="A0A135L3M6"/>
<dbReference type="Pfam" id="PF07261">
    <property type="entry name" value="DnaB_2"/>
    <property type="match status" value="1"/>
</dbReference>
<reference evidence="4 5" key="1">
    <citation type="submission" date="2016-02" db="EMBL/GenBank/DDBJ databases">
        <title>Draft Genome for Tepidibacillus decaturensis nov. sp. Strain Z9, an Anaerobic, Moderately Thermophilic and Heterotrophic Bacterium from Deep Subsurface of the Illinois Basin, USA.</title>
        <authorList>
            <person name="Dong Y."/>
            <person name="Chang J.Y."/>
            <person name="Sanford R."/>
            <person name="Fouke B.W."/>
        </authorList>
    </citation>
    <scope>NUCLEOTIDE SEQUENCE [LARGE SCALE GENOMIC DNA]</scope>
    <source>
        <strain evidence="4 5">Z9</strain>
    </source>
</reference>
<evidence type="ECO:0000313" key="5">
    <source>
        <dbReference type="Proteomes" id="UP000070352"/>
    </source>
</evidence>
<dbReference type="Pfam" id="PF21984">
    <property type="entry name" value="DnaD_N"/>
    <property type="match status" value="1"/>
</dbReference>
<evidence type="ECO:0000313" key="4">
    <source>
        <dbReference type="EMBL" id="KXG43602.1"/>
    </source>
</evidence>
<dbReference type="InterPro" id="IPR034829">
    <property type="entry name" value="DnaD-like_sf"/>
</dbReference>
<dbReference type="Proteomes" id="UP000070352">
    <property type="component" value="Unassembled WGS sequence"/>
</dbReference>
<evidence type="ECO:0000259" key="2">
    <source>
        <dbReference type="Pfam" id="PF07261"/>
    </source>
</evidence>
<evidence type="ECO:0000256" key="1">
    <source>
        <dbReference type="ARBA" id="ARBA00093462"/>
    </source>
</evidence>
<dbReference type="InterPro" id="IPR053843">
    <property type="entry name" value="DnaD_N"/>
</dbReference>
<name>A0A135L3M6_9BACI</name>
<dbReference type="STRING" id="1413211.U473_05925"/>
<dbReference type="EMBL" id="LSKU01000001">
    <property type="protein sequence ID" value="KXG43602.1"/>
    <property type="molecule type" value="Genomic_DNA"/>
</dbReference>
<comment type="caution">
    <text evidence="4">The sequence shown here is derived from an EMBL/GenBank/DDBJ whole genome shotgun (WGS) entry which is preliminary data.</text>
</comment>
<proteinExistence type="inferred from homology"/>
<dbReference type="InterPro" id="IPR036388">
    <property type="entry name" value="WH-like_DNA-bd_sf"/>
</dbReference>
<protein>
    <submittedName>
        <fullName evidence="4">Uncharacterized protein</fullName>
    </submittedName>
</protein>
<dbReference type="SUPFAM" id="SSF158499">
    <property type="entry name" value="DnaD domain-like"/>
    <property type="match status" value="1"/>
</dbReference>
<comment type="similarity">
    <text evidence="1">Belongs to the DnaB/DnaD family.</text>
</comment>
<feature type="domain" description="DnaB/C C-terminal" evidence="2">
    <location>
        <begin position="137"/>
        <end position="209"/>
    </location>
</feature>
<dbReference type="PANTHER" id="PTHR37293">
    <property type="entry name" value="PHAGE REPLICATION PROTEIN-RELATED"/>
    <property type="match status" value="1"/>
</dbReference>
<gene>
    <name evidence="4" type="ORF">U473_05925</name>
</gene>
<accession>A0A135L3M6</accession>
<dbReference type="NCBIfam" id="TIGR01446">
    <property type="entry name" value="DnaD_dom"/>
    <property type="match status" value="1"/>
</dbReference>
<dbReference type="InterPro" id="IPR006343">
    <property type="entry name" value="DnaB/C_C"/>
</dbReference>